<name>A0AAD4UWV2_PRUDU</name>
<evidence type="ECO:0000313" key="3">
    <source>
        <dbReference type="Proteomes" id="UP001054821"/>
    </source>
</evidence>
<feature type="compositionally biased region" description="Basic and acidic residues" evidence="1">
    <location>
        <begin position="43"/>
        <end position="54"/>
    </location>
</feature>
<accession>A0AAD4UWV2</accession>
<proteinExistence type="predicted"/>
<organism evidence="2 3">
    <name type="scientific">Prunus dulcis</name>
    <name type="common">Almond</name>
    <name type="synonym">Amygdalus dulcis</name>
    <dbReference type="NCBI Taxonomy" id="3755"/>
    <lineage>
        <taxon>Eukaryota</taxon>
        <taxon>Viridiplantae</taxon>
        <taxon>Streptophyta</taxon>
        <taxon>Embryophyta</taxon>
        <taxon>Tracheophyta</taxon>
        <taxon>Spermatophyta</taxon>
        <taxon>Magnoliopsida</taxon>
        <taxon>eudicotyledons</taxon>
        <taxon>Gunneridae</taxon>
        <taxon>Pentapetalae</taxon>
        <taxon>rosids</taxon>
        <taxon>fabids</taxon>
        <taxon>Rosales</taxon>
        <taxon>Rosaceae</taxon>
        <taxon>Amygdaloideae</taxon>
        <taxon>Amygdaleae</taxon>
        <taxon>Prunus</taxon>
    </lineage>
</organism>
<evidence type="ECO:0000313" key="2">
    <source>
        <dbReference type="EMBL" id="KAI5313564.1"/>
    </source>
</evidence>
<dbReference type="EMBL" id="JAJFAZ020000008">
    <property type="protein sequence ID" value="KAI5313564.1"/>
    <property type="molecule type" value="Genomic_DNA"/>
</dbReference>
<sequence length="84" mass="9602">MVSTRKQIEVSEGEGTDAKIASLAQQMEKMTLMMAKLVEDLARKPQDEIPDDSRRKKSLQRNLVQVKAKRRNQILIKLVSPKLL</sequence>
<reference evidence="2 3" key="1">
    <citation type="journal article" date="2022" name="G3 (Bethesda)">
        <title>Whole-genome sequence and methylome profiling of the almond [Prunus dulcis (Mill.) D.A. Webb] cultivar 'Nonpareil'.</title>
        <authorList>
            <person name="D'Amico-Willman K.M."/>
            <person name="Ouma W.Z."/>
            <person name="Meulia T."/>
            <person name="Sideli G.M."/>
            <person name="Gradziel T.M."/>
            <person name="Fresnedo-Ramirez J."/>
        </authorList>
    </citation>
    <scope>NUCLEOTIDE SEQUENCE [LARGE SCALE GENOMIC DNA]</scope>
    <source>
        <strain evidence="2">Clone GOH B32 T37-40</strain>
    </source>
</reference>
<dbReference type="AlphaFoldDB" id="A0AAD4UWV2"/>
<dbReference type="Proteomes" id="UP001054821">
    <property type="component" value="Chromosome 8"/>
</dbReference>
<evidence type="ECO:0000256" key="1">
    <source>
        <dbReference type="SAM" id="MobiDB-lite"/>
    </source>
</evidence>
<feature type="region of interest" description="Disordered" evidence="1">
    <location>
        <begin position="43"/>
        <end position="63"/>
    </location>
</feature>
<protein>
    <submittedName>
        <fullName evidence="2">Uncharacterized protein</fullName>
    </submittedName>
</protein>
<gene>
    <name evidence="2" type="ORF">L3X38_042740</name>
</gene>
<comment type="caution">
    <text evidence="2">The sequence shown here is derived from an EMBL/GenBank/DDBJ whole genome shotgun (WGS) entry which is preliminary data.</text>
</comment>
<keyword evidence="3" id="KW-1185">Reference proteome</keyword>